<dbReference type="eggNOG" id="COG2304">
    <property type="taxonomic scope" value="Bacteria"/>
</dbReference>
<name>A0A095X052_9GAMM</name>
<dbReference type="RefSeq" id="WP_035515279.1">
    <property type="nucleotide sequence ID" value="NZ_KN234754.1"/>
</dbReference>
<keyword evidence="1" id="KW-0812">Transmembrane</keyword>
<organism evidence="3 4">
    <name type="scientific">Pseudohaliea rubra DSM 19751</name>
    <dbReference type="NCBI Taxonomy" id="1265313"/>
    <lineage>
        <taxon>Bacteria</taxon>
        <taxon>Pseudomonadati</taxon>
        <taxon>Pseudomonadota</taxon>
        <taxon>Gammaproteobacteria</taxon>
        <taxon>Cellvibrionales</taxon>
        <taxon>Halieaceae</taxon>
        <taxon>Pseudohaliea</taxon>
    </lineage>
</organism>
<dbReference type="EMBL" id="AUVB01000031">
    <property type="protein sequence ID" value="KGE04259.1"/>
    <property type="molecule type" value="Genomic_DNA"/>
</dbReference>
<dbReference type="Proteomes" id="UP000029640">
    <property type="component" value="Unassembled WGS sequence"/>
</dbReference>
<dbReference type="SUPFAM" id="SSF53300">
    <property type="entry name" value="vWA-like"/>
    <property type="match status" value="1"/>
</dbReference>
<dbReference type="Gene3D" id="3.40.50.410">
    <property type="entry name" value="von Willebrand factor, type A domain"/>
    <property type="match status" value="1"/>
</dbReference>
<evidence type="ECO:0000256" key="1">
    <source>
        <dbReference type="SAM" id="Phobius"/>
    </source>
</evidence>
<dbReference type="InterPro" id="IPR050768">
    <property type="entry name" value="UPF0353/GerABKA_families"/>
</dbReference>
<protein>
    <submittedName>
        <fullName evidence="3">TPR repeat containing protein</fullName>
    </submittedName>
</protein>
<comment type="caution">
    <text evidence="3">The sequence shown here is derived from an EMBL/GenBank/DDBJ whole genome shotgun (WGS) entry which is preliminary data.</text>
</comment>
<keyword evidence="1" id="KW-0472">Membrane</keyword>
<dbReference type="AlphaFoldDB" id="A0A095X052"/>
<feature type="transmembrane region" description="Helical" evidence="1">
    <location>
        <begin position="63"/>
        <end position="81"/>
    </location>
</feature>
<dbReference type="OrthoDB" id="9807628at2"/>
<dbReference type="PANTHER" id="PTHR22550">
    <property type="entry name" value="SPORE GERMINATION PROTEIN"/>
    <property type="match status" value="1"/>
</dbReference>
<evidence type="ECO:0000313" key="3">
    <source>
        <dbReference type="EMBL" id="KGE04259.1"/>
    </source>
</evidence>
<accession>A0A095X052</accession>
<keyword evidence="1" id="KW-1133">Transmembrane helix</keyword>
<reference evidence="3 4" key="1">
    <citation type="journal article" date="2014" name="Genome Announc.">
        <title>Genome Sequence of Gammaproteobacterial Pseudohaliea rubra Type Strain DSM 19751, Isolated from Coastal Seawater of the Mediterranean Sea.</title>
        <authorList>
            <person name="Spring S."/>
            <person name="Fiebig A."/>
            <person name="Riedel T."/>
            <person name="Goker M."/>
            <person name="Klenk H.P."/>
        </authorList>
    </citation>
    <scope>NUCLEOTIDE SEQUENCE [LARGE SCALE GENOMIC DNA]</scope>
    <source>
        <strain evidence="3 4">DSM 19751</strain>
    </source>
</reference>
<dbReference type="PANTHER" id="PTHR22550:SF14">
    <property type="entry name" value="VWFA DOMAIN-CONTAINING PROTEIN"/>
    <property type="match status" value="1"/>
</dbReference>
<keyword evidence="4" id="KW-1185">Reference proteome</keyword>
<feature type="domain" description="VWFA" evidence="2">
    <location>
        <begin position="96"/>
        <end position="201"/>
    </location>
</feature>
<evidence type="ECO:0000313" key="4">
    <source>
        <dbReference type="Proteomes" id="UP000029640"/>
    </source>
</evidence>
<sequence length="306" mass="32455">MAEALAAFHFQRPLWLLALLLPLLGAWCLRRQRSGWASVVAPHLLVALQVSRQPRRRLLRPRASWLLALLLMPLALAGPSWQREPLPLGAPGEVLVVALHVGDSMLADDIAPSRLDRAVTKLRDLLEAVPEQRVGLVAYAGSAHTVMPPTADHGLLLEYAGALAPELMPRPGNDPVAALTTAARLARGAGGRGRLLLVSDSLPEVDAPALSFTVLAMVPSAARGGYPGGDGEYRAIGQAADTLGAPVVAVTIDDTDVAALARRLYGNGGGPRGEGERWADGGRYLLLPLLLLVAGWLRRGWSLEAD</sequence>
<evidence type="ECO:0000259" key="2">
    <source>
        <dbReference type="Pfam" id="PF13519"/>
    </source>
</evidence>
<gene>
    <name evidence="3" type="ORF">HRUBRA_01123</name>
</gene>
<dbReference type="InterPro" id="IPR036465">
    <property type="entry name" value="vWFA_dom_sf"/>
</dbReference>
<proteinExistence type="predicted"/>
<dbReference type="HOGENOM" id="CLU_024570_1_1_6"/>
<dbReference type="InterPro" id="IPR002035">
    <property type="entry name" value="VWF_A"/>
</dbReference>
<dbReference type="STRING" id="1265313.HRUBRA_01123"/>
<dbReference type="Pfam" id="PF13519">
    <property type="entry name" value="VWA_2"/>
    <property type="match status" value="1"/>
</dbReference>